<reference evidence="2" key="1">
    <citation type="submission" date="2023-02" db="EMBL/GenBank/DDBJ databases">
        <title>Genome of toxic invasive species Heracleum sosnowskyi carries increased number of genes despite the absence of recent whole-genome duplications.</title>
        <authorList>
            <person name="Schelkunov M."/>
            <person name="Shtratnikova V."/>
            <person name="Makarenko M."/>
            <person name="Klepikova A."/>
            <person name="Omelchenko D."/>
            <person name="Novikova G."/>
            <person name="Obukhova E."/>
            <person name="Bogdanov V."/>
            <person name="Penin A."/>
            <person name="Logacheva M."/>
        </authorList>
    </citation>
    <scope>NUCLEOTIDE SEQUENCE</scope>
    <source>
        <strain evidence="2">Hsosn_3</strain>
        <tissue evidence="2">Leaf</tissue>
    </source>
</reference>
<feature type="compositionally biased region" description="Acidic residues" evidence="1">
    <location>
        <begin position="118"/>
        <end position="127"/>
    </location>
</feature>
<gene>
    <name evidence="2" type="ORF">POM88_000475</name>
</gene>
<feature type="region of interest" description="Disordered" evidence="1">
    <location>
        <begin position="106"/>
        <end position="133"/>
    </location>
</feature>
<organism evidence="2 3">
    <name type="scientific">Heracleum sosnowskyi</name>
    <dbReference type="NCBI Taxonomy" id="360622"/>
    <lineage>
        <taxon>Eukaryota</taxon>
        <taxon>Viridiplantae</taxon>
        <taxon>Streptophyta</taxon>
        <taxon>Embryophyta</taxon>
        <taxon>Tracheophyta</taxon>
        <taxon>Spermatophyta</taxon>
        <taxon>Magnoliopsida</taxon>
        <taxon>eudicotyledons</taxon>
        <taxon>Gunneridae</taxon>
        <taxon>Pentapetalae</taxon>
        <taxon>asterids</taxon>
        <taxon>campanulids</taxon>
        <taxon>Apiales</taxon>
        <taxon>Apiaceae</taxon>
        <taxon>Apioideae</taxon>
        <taxon>apioid superclade</taxon>
        <taxon>Tordylieae</taxon>
        <taxon>Tordyliinae</taxon>
        <taxon>Heracleum</taxon>
    </lineage>
</organism>
<comment type="caution">
    <text evidence="2">The sequence shown here is derived from an EMBL/GenBank/DDBJ whole genome shotgun (WGS) entry which is preliminary data.</text>
</comment>
<name>A0AAD8JEE0_9APIA</name>
<dbReference type="EMBL" id="JAUIZM010000001">
    <property type="protein sequence ID" value="KAK1400870.1"/>
    <property type="molecule type" value="Genomic_DNA"/>
</dbReference>
<evidence type="ECO:0000313" key="3">
    <source>
        <dbReference type="Proteomes" id="UP001237642"/>
    </source>
</evidence>
<keyword evidence="3" id="KW-1185">Reference proteome</keyword>
<proteinExistence type="predicted"/>
<dbReference type="AlphaFoldDB" id="A0AAD8JEE0"/>
<sequence>MYSAAAYAFAQAFRANNVESAKSRLNLCAKDIREQLGRLGNTSELCSQLGAVLGMLGYCCRATGDASSAVSHFKESVNFLSKVSSDDLESPWWFVMVIILLNEKTTKASSVKPPKAEECDEGEDDDGDLKGVL</sequence>
<protein>
    <submittedName>
        <fullName evidence="2">Uncharacterized protein</fullName>
    </submittedName>
</protein>
<reference evidence="2" key="2">
    <citation type="submission" date="2023-05" db="EMBL/GenBank/DDBJ databases">
        <authorList>
            <person name="Schelkunov M.I."/>
        </authorList>
    </citation>
    <scope>NUCLEOTIDE SEQUENCE</scope>
    <source>
        <strain evidence="2">Hsosn_3</strain>
        <tissue evidence="2">Leaf</tissue>
    </source>
</reference>
<evidence type="ECO:0000313" key="2">
    <source>
        <dbReference type="EMBL" id="KAK1400870.1"/>
    </source>
</evidence>
<evidence type="ECO:0000256" key="1">
    <source>
        <dbReference type="SAM" id="MobiDB-lite"/>
    </source>
</evidence>
<accession>A0AAD8JEE0</accession>
<dbReference type="Proteomes" id="UP001237642">
    <property type="component" value="Unassembled WGS sequence"/>
</dbReference>